<dbReference type="OrthoDB" id="215725at2"/>
<organism evidence="1 2">
    <name type="scientific">Planctopirus limnophila (strain ATCC 43296 / DSM 3776 / IFAM 1008 / Mu 290)</name>
    <name type="common">Planctomyces limnophilus</name>
    <dbReference type="NCBI Taxonomy" id="521674"/>
    <lineage>
        <taxon>Bacteria</taxon>
        <taxon>Pseudomonadati</taxon>
        <taxon>Planctomycetota</taxon>
        <taxon>Planctomycetia</taxon>
        <taxon>Planctomycetales</taxon>
        <taxon>Planctomycetaceae</taxon>
        <taxon>Planctopirus</taxon>
    </lineage>
</organism>
<gene>
    <name evidence="1" type="ordered locus">Plim_1891</name>
</gene>
<protein>
    <recommendedName>
        <fullName evidence="3">Carboxypeptidase regulatory-like domain-containing protein</fullName>
    </recommendedName>
</protein>
<dbReference type="STRING" id="521674.Plim_1891"/>
<evidence type="ECO:0008006" key="3">
    <source>
        <dbReference type="Google" id="ProtNLM"/>
    </source>
</evidence>
<accession>D5SYJ3</accession>
<dbReference type="KEGG" id="plm:Plim_1891"/>
<reference evidence="1 2" key="1">
    <citation type="journal article" date="2010" name="Stand. Genomic Sci.">
        <title>Complete genome sequence of Planctomyces limnophilus type strain (Mu 290).</title>
        <authorList>
            <person name="Labutti K."/>
            <person name="Sikorski J."/>
            <person name="Schneider S."/>
            <person name="Nolan M."/>
            <person name="Lucas S."/>
            <person name="Glavina Del Rio T."/>
            <person name="Tice H."/>
            <person name="Cheng J.F."/>
            <person name="Goodwin L."/>
            <person name="Pitluck S."/>
            <person name="Liolios K."/>
            <person name="Ivanova N."/>
            <person name="Mavromatis K."/>
            <person name="Mikhailova N."/>
            <person name="Pati A."/>
            <person name="Chen A."/>
            <person name="Palaniappan K."/>
            <person name="Land M."/>
            <person name="Hauser L."/>
            <person name="Chang Y.J."/>
            <person name="Jeffries C.D."/>
            <person name="Tindall B.J."/>
            <person name="Rohde M."/>
            <person name="Goker M."/>
            <person name="Woyke T."/>
            <person name="Bristow J."/>
            <person name="Eisen J.A."/>
            <person name="Markowitz V."/>
            <person name="Hugenholtz P."/>
            <person name="Kyrpides N.C."/>
            <person name="Klenk H.P."/>
            <person name="Lapidus A."/>
        </authorList>
    </citation>
    <scope>NUCLEOTIDE SEQUENCE [LARGE SCALE GENOMIC DNA]</scope>
    <source>
        <strain evidence="2">ATCC 43296 / DSM 3776 / IFAM 1008 / 290</strain>
    </source>
</reference>
<evidence type="ECO:0000313" key="1">
    <source>
        <dbReference type="EMBL" id="ADG67721.1"/>
    </source>
</evidence>
<sequence length="154" mass="16906" precursor="true">MRVSSKLPPIWSVIGVVCGASFLPGCFNSGPALSEVHGKVMSAGKPVAGVSVEYQPLDSKTASSVGYTDQNGNFRLRFTRDRYGAAPGQHQVKLYIDPESGSDTPPQFRLPDKYSKKSEIKVNVPGLESEHIFNVELEPFNRNANRRTKQVAIR</sequence>
<keyword evidence="2" id="KW-1185">Reference proteome</keyword>
<dbReference type="InterPro" id="IPR008969">
    <property type="entry name" value="CarboxyPept-like_regulatory"/>
</dbReference>
<dbReference type="Proteomes" id="UP000002220">
    <property type="component" value="Chromosome"/>
</dbReference>
<dbReference type="EMBL" id="CP001744">
    <property type="protein sequence ID" value="ADG67721.1"/>
    <property type="molecule type" value="Genomic_DNA"/>
</dbReference>
<proteinExistence type="predicted"/>
<dbReference type="AlphaFoldDB" id="D5SYJ3"/>
<dbReference type="SUPFAM" id="SSF49464">
    <property type="entry name" value="Carboxypeptidase regulatory domain-like"/>
    <property type="match status" value="1"/>
</dbReference>
<dbReference type="RefSeq" id="WP_013110152.1">
    <property type="nucleotide sequence ID" value="NC_014148.1"/>
</dbReference>
<name>D5SYJ3_PLAL2</name>
<evidence type="ECO:0000313" key="2">
    <source>
        <dbReference type="Proteomes" id="UP000002220"/>
    </source>
</evidence>
<dbReference type="HOGENOM" id="CLU_113730_5_2_0"/>